<evidence type="ECO:0000313" key="4">
    <source>
        <dbReference type="Proteomes" id="UP000030832"/>
    </source>
</evidence>
<proteinExistence type="predicted"/>
<keyword evidence="1" id="KW-0472">Membrane</keyword>
<reference evidence="3 4" key="1">
    <citation type="submission" date="2014-09" db="EMBL/GenBank/DDBJ databases">
        <title>Genome sequencing and annotation of Bacillus Okhensis strain Kh10-101T.</title>
        <authorList>
            <person name="Prakash J.S."/>
        </authorList>
    </citation>
    <scope>NUCLEOTIDE SEQUENCE [LARGE SCALE GENOMIC DNA]</scope>
    <source>
        <strain evidence="4">Kh10-101T</strain>
    </source>
</reference>
<keyword evidence="1" id="KW-1133">Transmembrane helix</keyword>
<dbReference type="InterPro" id="IPR014231">
    <property type="entry name" value="Spore_YpjB"/>
</dbReference>
<organism evidence="3 4">
    <name type="scientific">Halalkalibacter okhensis</name>
    <dbReference type="NCBI Taxonomy" id="333138"/>
    <lineage>
        <taxon>Bacteria</taxon>
        <taxon>Bacillati</taxon>
        <taxon>Bacillota</taxon>
        <taxon>Bacilli</taxon>
        <taxon>Bacillales</taxon>
        <taxon>Bacillaceae</taxon>
        <taxon>Halalkalibacter</taxon>
    </lineage>
</organism>
<dbReference type="Proteomes" id="UP000030832">
    <property type="component" value="Unassembled WGS sequence"/>
</dbReference>
<dbReference type="RefSeq" id="WP_034628466.1">
    <property type="nucleotide sequence ID" value="NZ_JRJU01000010.1"/>
</dbReference>
<keyword evidence="4" id="KW-1185">Reference proteome</keyword>
<keyword evidence="2" id="KW-0732">Signal</keyword>
<dbReference type="Pfam" id="PF09577">
    <property type="entry name" value="Spore_YpjB"/>
    <property type="match status" value="1"/>
</dbReference>
<protein>
    <submittedName>
        <fullName evidence="3">Sporulation protein</fullName>
    </submittedName>
</protein>
<keyword evidence="1" id="KW-0812">Transmembrane</keyword>
<gene>
    <name evidence="3" type="ORF">LQ50_09990</name>
</gene>
<dbReference type="OrthoDB" id="2988195at2"/>
<dbReference type="eggNOG" id="ENOG502ZE0H">
    <property type="taxonomic scope" value="Bacteria"/>
</dbReference>
<accession>A0A0B0IHJ0</accession>
<evidence type="ECO:0000313" key="3">
    <source>
        <dbReference type="EMBL" id="KHF40317.1"/>
    </source>
</evidence>
<dbReference type="STRING" id="333138.LQ50_09990"/>
<comment type="caution">
    <text evidence="3">The sequence shown here is derived from an EMBL/GenBank/DDBJ whole genome shotgun (WGS) entry which is preliminary data.</text>
</comment>
<feature type="transmembrane region" description="Helical" evidence="1">
    <location>
        <begin position="228"/>
        <end position="248"/>
    </location>
</feature>
<evidence type="ECO:0000256" key="2">
    <source>
        <dbReference type="SAM" id="SignalP"/>
    </source>
</evidence>
<name>A0A0B0IHJ0_9BACI</name>
<dbReference type="NCBIfam" id="TIGR02878">
    <property type="entry name" value="spore_ypjB"/>
    <property type="match status" value="1"/>
</dbReference>
<evidence type="ECO:0000256" key="1">
    <source>
        <dbReference type="SAM" id="Phobius"/>
    </source>
</evidence>
<dbReference type="AlphaFoldDB" id="A0A0B0IHJ0"/>
<dbReference type="EMBL" id="JRJU01000010">
    <property type="protein sequence ID" value="KHF40317.1"/>
    <property type="molecule type" value="Genomic_DNA"/>
</dbReference>
<feature type="chain" id="PRO_5002056026" evidence="2">
    <location>
        <begin position="23"/>
        <end position="262"/>
    </location>
</feature>
<sequence length="262" mass="30408">MRQVIMAMVAALVLSFPMSIEADESTSLHTWKELNHTSDQILQLVKQEQFEEAKQLLDYFSVTFLDVDFQQEGITMTSLRTVTGSFEEAVEAVTATGMALDQRIYKVTAFRLAVDALSSEHHPLWLHTEKSVMQSLAQMKEAVKSDENQAYQHRFNDFLRHYKMIRPALLINLEPQDLQKIDSQVTFLERMRSESLDKDKVVPHIELMEAEWTNLYNRVKEDSADPSLWWVMFTIGGMITMSLSYVGYKKYKAEKQKVRVKE</sequence>
<feature type="signal peptide" evidence="2">
    <location>
        <begin position="1"/>
        <end position="22"/>
    </location>
</feature>